<feature type="binding site" evidence="12">
    <location>
        <position position="197"/>
    </location>
    <ligand>
        <name>[2Fe-2S] cluster</name>
        <dbReference type="ChEBI" id="CHEBI:190135"/>
    </ligand>
</feature>
<feature type="binding site" evidence="12">
    <location>
        <position position="217"/>
    </location>
    <ligand>
        <name>[2Fe-2S] cluster</name>
        <dbReference type="ChEBI" id="CHEBI:190135"/>
    </ligand>
</feature>
<feature type="domain" description="FAD-binding FR-type" evidence="13">
    <location>
        <begin position="1"/>
        <end position="92"/>
    </location>
</feature>
<dbReference type="AlphaFoldDB" id="A0A1A5YF12"/>
<dbReference type="Pfam" id="PF10418">
    <property type="entry name" value="DHODB_Fe-S_bind"/>
    <property type="match status" value="1"/>
</dbReference>
<dbReference type="CDD" id="cd06218">
    <property type="entry name" value="DHOD_e_trans"/>
    <property type="match status" value="1"/>
</dbReference>
<accession>A0A1A5YF12</accession>
<dbReference type="InterPro" id="IPR037117">
    <property type="entry name" value="Dihydroorotate_DH_ele_sf"/>
</dbReference>
<dbReference type="Gene3D" id="2.10.240.10">
    <property type="entry name" value="Dihydroorotate dehydrogenase, electron transfer subunit"/>
    <property type="match status" value="1"/>
</dbReference>
<evidence type="ECO:0000256" key="3">
    <source>
        <dbReference type="ARBA" id="ARBA00022630"/>
    </source>
</evidence>
<protein>
    <submittedName>
        <fullName evidence="14">Dihydroorotate dehydrogenase electron transfer subunit</fullName>
    </submittedName>
</protein>
<comment type="cofactor">
    <cofactor evidence="12">
        <name>[2Fe-2S] cluster</name>
        <dbReference type="ChEBI" id="CHEBI:190135"/>
    </cofactor>
    <text evidence="12">Binds 1 [2Fe-2S] cluster per subunit.</text>
</comment>
<evidence type="ECO:0000256" key="12">
    <source>
        <dbReference type="PIRSR" id="PIRSR006816-2"/>
    </source>
</evidence>
<keyword evidence="5 12" id="KW-0479">Metal-binding</keyword>
<keyword evidence="3 11" id="KW-0285">Flavoprotein</keyword>
<dbReference type="InterPro" id="IPR012165">
    <property type="entry name" value="Cyt_c3_hydrogenase_gsu"/>
</dbReference>
<evidence type="ECO:0000259" key="13">
    <source>
        <dbReference type="PROSITE" id="PS51384"/>
    </source>
</evidence>
<comment type="cofactor">
    <cofactor evidence="11">
        <name>FAD</name>
        <dbReference type="ChEBI" id="CHEBI:57692"/>
    </cofactor>
    <text evidence="11">Binds 1 FAD per subunit.</text>
</comment>
<evidence type="ECO:0000256" key="8">
    <source>
        <dbReference type="ARBA" id="ARBA00023004"/>
    </source>
</evidence>
<dbReference type="NCBIfam" id="NF000798">
    <property type="entry name" value="PRK00054.1-3"/>
    <property type="match status" value="1"/>
</dbReference>
<dbReference type="InterPro" id="IPR017927">
    <property type="entry name" value="FAD-bd_FR_type"/>
</dbReference>
<evidence type="ECO:0000256" key="2">
    <source>
        <dbReference type="ARBA" id="ARBA00022448"/>
    </source>
</evidence>
<evidence type="ECO:0000256" key="11">
    <source>
        <dbReference type="PIRSR" id="PIRSR006816-1"/>
    </source>
</evidence>
<dbReference type="GO" id="GO:0016491">
    <property type="term" value="F:oxidoreductase activity"/>
    <property type="evidence" value="ECO:0007669"/>
    <property type="project" value="InterPro"/>
</dbReference>
<dbReference type="STRING" id="1844972.A7K91_11330"/>
<dbReference type="SUPFAM" id="SSF52343">
    <property type="entry name" value="Ferredoxin reductase-like, C-terminal NADP-linked domain"/>
    <property type="match status" value="1"/>
</dbReference>
<dbReference type="GO" id="GO:0050660">
    <property type="term" value="F:flavin adenine dinucleotide binding"/>
    <property type="evidence" value="ECO:0007669"/>
    <property type="project" value="InterPro"/>
</dbReference>
<dbReference type="InterPro" id="IPR017938">
    <property type="entry name" value="Riboflavin_synthase-like_b-brl"/>
</dbReference>
<feature type="binding site" evidence="12">
    <location>
        <position position="202"/>
    </location>
    <ligand>
        <name>[2Fe-2S] cluster</name>
        <dbReference type="ChEBI" id="CHEBI:190135"/>
    </ligand>
</feature>
<feature type="binding site" evidence="11">
    <location>
        <begin position="45"/>
        <end position="48"/>
    </location>
    <ligand>
        <name>FAD</name>
        <dbReference type="ChEBI" id="CHEBI:57692"/>
    </ligand>
</feature>
<reference evidence="14 15" key="1">
    <citation type="submission" date="2016-05" db="EMBL/GenBank/DDBJ databases">
        <title>Paenibacillus oryzae. sp. nov., isolated from the rice root.</title>
        <authorList>
            <person name="Zhang J."/>
            <person name="Zhang X."/>
        </authorList>
    </citation>
    <scope>NUCLEOTIDE SEQUENCE [LARGE SCALE GENOMIC DNA]</scope>
    <source>
        <strain evidence="14 15">1DrF-4</strain>
    </source>
</reference>
<keyword evidence="9 12" id="KW-0411">Iron-sulfur</keyword>
<evidence type="ECO:0000256" key="4">
    <source>
        <dbReference type="ARBA" id="ARBA00022714"/>
    </source>
</evidence>
<dbReference type="PANTHER" id="PTHR43513:SF3">
    <property type="entry name" value="DIHYDROOROTATE DEHYDROGENASE B (NAD(+)), ELECTRON TRANSFER SUBUNIT-RELATED"/>
    <property type="match status" value="1"/>
</dbReference>
<keyword evidence="2" id="KW-0813">Transport</keyword>
<feature type="binding site" evidence="12">
    <location>
        <position position="205"/>
    </location>
    <ligand>
        <name>[2Fe-2S] cluster</name>
        <dbReference type="ChEBI" id="CHEBI:190135"/>
    </ligand>
</feature>
<dbReference type="OrthoDB" id="9778346at2"/>
<dbReference type="EMBL" id="LYPA01000068">
    <property type="protein sequence ID" value="OBR63980.1"/>
    <property type="molecule type" value="Genomic_DNA"/>
</dbReference>
<dbReference type="RefSeq" id="WP_068685631.1">
    <property type="nucleotide sequence ID" value="NZ_LYPA01000068.1"/>
</dbReference>
<dbReference type="SUPFAM" id="SSF63380">
    <property type="entry name" value="Riboflavin synthase domain-like"/>
    <property type="match status" value="1"/>
</dbReference>
<dbReference type="Proteomes" id="UP000092024">
    <property type="component" value="Unassembled WGS sequence"/>
</dbReference>
<comment type="cofactor">
    <cofactor evidence="10">
        <name>[2Fe-2S] cluster</name>
        <dbReference type="ChEBI" id="CHEBI:190135"/>
    </cofactor>
</comment>
<sequence length="236" mass="25091">MQAVVVNNEPLMEGIYRLTLEGRHGGKAGQFYMLRCWDSFPLLSRPISIHDLSEDSITFLYRVHGGGTELLSKLLPGNSLTLEGPYGNGFPSPQGRTALVGGGMGIAPLLLAAKEMPEADVYLGYSGEAFAESSFRSIRSSGGLTIISGGTILDSLEPHRYDTIMTCGPVPMMEELARRCAGSGASLYVSVEKRMACGIGACNGCAVETPSGIKKACVDGPVFPVEEVNFHDLALL</sequence>
<evidence type="ECO:0000313" key="15">
    <source>
        <dbReference type="Proteomes" id="UP000092024"/>
    </source>
</evidence>
<dbReference type="InterPro" id="IPR019480">
    <property type="entry name" value="Dihydroorotate_DH_Fe-S-bd"/>
</dbReference>
<dbReference type="PANTHER" id="PTHR43513">
    <property type="entry name" value="DIHYDROOROTATE DEHYDROGENASE B (NAD(+)), ELECTRON TRANSFER SUBUNIT"/>
    <property type="match status" value="1"/>
</dbReference>
<evidence type="ECO:0000256" key="5">
    <source>
        <dbReference type="ARBA" id="ARBA00022723"/>
    </source>
</evidence>
<dbReference type="GO" id="GO:0051537">
    <property type="term" value="F:2 iron, 2 sulfur cluster binding"/>
    <property type="evidence" value="ECO:0007669"/>
    <property type="project" value="UniProtKB-KW"/>
</dbReference>
<name>A0A1A5YF12_9BACL</name>
<keyword evidence="4 12" id="KW-0001">2Fe-2S</keyword>
<comment type="similarity">
    <text evidence="1">Belongs to the PyrK family.</text>
</comment>
<dbReference type="Gene3D" id="2.40.30.10">
    <property type="entry name" value="Translation factors"/>
    <property type="match status" value="1"/>
</dbReference>
<evidence type="ECO:0000313" key="14">
    <source>
        <dbReference type="EMBL" id="OBR63980.1"/>
    </source>
</evidence>
<dbReference type="GO" id="GO:0006221">
    <property type="term" value="P:pyrimidine nucleotide biosynthetic process"/>
    <property type="evidence" value="ECO:0007669"/>
    <property type="project" value="InterPro"/>
</dbReference>
<dbReference type="GO" id="GO:0046872">
    <property type="term" value="F:metal ion binding"/>
    <property type="evidence" value="ECO:0007669"/>
    <property type="project" value="UniProtKB-KW"/>
</dbReference>
<comment type="caution">
    <text evidence="14">The sequence shown here is derived from an EMBL/GenBank/DDBJ whole genome shotgun (WGS) entry which is preliminary data.</text>
</comment>
<evidence type="ECO:0000256" key="9">
    <source>
        <dbReference type="ARBA" id="ARBA00023014"/>
    </source>
</evidence>
<evidence type="ECO:0000256" key="10">
    <source>
        <dbReference type="ARBA" id="ARBA00034078"/>
    </source>
</evidence>
<keyword evidence="15" id="KW-1185">Reference proteome</keyword>
<dbReference type="InterPro" id="IPR050353">
    <property type="entry name" value="PyrK_electron_transfer"/>
</dbReference>
<dbReference type="PIRSF" id="PIRSF006816">
    <property type="entry name" value="Cyc3_hyd_g"/>
    <property type="match status" value="1"/>
</dbReference>
<keyword evidence="7" id="KW-0249">Electron transport</keyword>
<gene>
    <name evidence="14" type="ORF">A7K91_11330</name>
</gene>
<evidence type="ECO:0000256" key="1">
    <source>
        <dbReference type="ARBA" id="ARBA00006422"/>
    </source>
</evidence>
<feature type="binding site" evidence="11">
    <location>
        <begin position="60"/>
        <end position="62"/>
    </location>
    <ligand>
        <name>FAD</name>
        <dbReference type="ChEBI" id="CHEBI:57692"/>
    </ligand>
</feature>
<keyword evidence="6 11" id="KW-0274">FAD</keyword>
<keyword evidence="8 12" id="KW-0408">Iron</keyword>
<evidence type="ECO:0000256" key="6">
    <source>
        <dbReference type="ARBA" id="ARBA00022827"/>
    </source>
</evidence>
<dbReference type="InterPro" id="IPR039261">
    <property type="entry name" value="FNR_nucleotide-bd"/>
</dbReference>
<proteinExistence type="inferred from homology"/>
<dbReference type="PROSITE" id="PS51384">
    <property type="entry name" value="FAD_FR"/>
    <property type="match status" value="1"/>
</dbReference>
<organism evidence="14 15">
    <name type="scientific">Paenibacillus oryzae</name>
    <dbReference type="NCBI Taxonomy" id="1844972"/>
    <lineage>
        <taxon>Bacteria</taxon>
        <taxon>Bacillati</taxon>
        <taxon>Bacillota</taxon>
        <taxon>Bacilli</taxon>
        <taxon>Bacillales</taxon>
        <taxon>Paenibacillaceae</taxon>
        <taxon>Paenibacillus</taxon>
    </lineage>
</organism>
<evidence type="ECO:0000256" key="7">
    <source>
        <dbReference type="ARBA" id="ARBA00022982"/>
    </source>
</evidence>
<feature type="binding site" evidence="11">
    <location>
        <begin position="67"/>
        <end position="68"/>
    </location>
    <ligand>
        <name>FAD</name>
        <dbReference type="ChEBI" id="CHEBI:57692"/>
    </ligand>
</feature>